<evidence type="ECO:0000313" key="1">
    <source>
        <dbReference type="EMBL" id="AST81326.1"/>
    </source>
</evidence>
<dbReference type="Proteomes" id="UP000215286">
    <property type="component" value="Chromosome"/>
</dbReference>
<accession>A0ACA8DB13</accession>
<proteinExistence type="predicted"/>
<organism evidence="1 2">
    <name type="scientific">Citrobacter farmeri</name>
    <dbReference type="NCBI Taxonomy" id="67824"/>
    <lineage>
        <taxon>Bacteria</taxon>
        <taxon>Pseudomonadati</taxon>
        <taxon>Pseudomonadota</taxon>
        <taxon>Gammaproteobacteria</taxon>
        <taxon>Enterobacterales</taxon>
        <taxon>Enterobacteriaceae</taxon>
        <taxon>Citrobacter</taxon>
    </lineage>
</organism>
<dbReference type="EMBL" id="CP022695">
    <property type="protein sequence ID" value="AST81326.1"/>
    <property type="molecule type" value="Genomic_DNA"/>
</dbReference>
<keyword evidence="2" id="KW-1185">Reference proteome</keyword>
<reference evidence="1" key="1">
    <citation type="submission" date="2017-08" db="EMBL/GenBank/DDBJ databases">
        <title>Real-time genomic and epidemiological investigation of a multi-institutional outbreak of KPC-producing Enterobacteriaceae reveals complex transmission dynamics and informs management responses.</title>
        <authorList>
            <person name="Kwong J.C."/>
            <person name="Lane C."/>
            <person name="Romanes F."/>
            <person name="Goncalves da Silva A."/>
            <person name="Easton M."/>
            <person name="Cronin K."/>
            <person name="Waters M.J."/>
            <person name="Tomita T."/>
            <person name="Stevens K."/>
            <person name="Schultz M.B."/>
            <person name="Baines S.L."/>
            <person name="Sherry N.L."/>
            <person name="Carter G."/>
            <person name="Mu A."/>
            <person name="Sait M."/>
            <person name="Ballard S.A."/>
            <person name="Seemann T."/>
            <person name="Stinear T.P."/>
            <person name="Howden B.P."/>
        </authorList>
    </citation>
    <scope>NUCLEOTIDE SEQUENCE</scope>
    <source>
        <strain evidence="1">AUSMDU00008141</strain>
    </source>
</reference>
<name>A0ACA8DB13_9ENTR</name>
<evidence type="ECO:0000313" key="2">
    <source>
        <dbReference type="Proteomes" id="UP000215286"/>
    </source>
</evidence>
<sequence>MDYILSPCLYAAEGLAGIMAPDRQQLTQLNAQSLDVSTLPTLPPARRIVVFLPDDPLVLLTTLQQAADLLDHAAAPLPMLILSRCPDRWLWHTLGHLVTHRSVLTEIRFAASDLPTRCIAAQLRGHGFQSPPFLTQREEKERLVYGKPAVGLSKPELNAILDLLHGHNIMERAQQRGISQKTLYNQRTSGLKKMAEHHPRLAAHFPGNPETRQNRSGSDALSSFEREFVHAIHCRHIFPVFQPIVDSNHRLQGMEILSRWRRDGTILQPGAFLPQIRAEYAWQVLTAFVLQEAIQRINQHPGDFYFSLNIPAAIAGHECLPRMLKTAKQQLYPPQRTDRLVLEFAETIEFSKREKIAANVDELKRLGFRIMLDDCFSQGSVMFPVRQIQFSEYKLDRCIINDMQRDPHALALIKSLNYYCTLTGSRCVAEGVDSAEKFALLKALGIDRFQGYLISPPVGGEMVEKFMDNNISF</sequence>
<gene>
    <name evidence="1" type="ORF">CI104_20660</name>
</gene>
<protein>
    <submittedName>
        <fullName evidence="1">Fimbrial protein</fullName>
    </submittedName>
</protein>